<comment type="cofactor">
    <cofactor evidence="2">
        <name>Mg(2+)</name>
        <dbReference type="ChEBI" id="CHEBI:18420"/>
    </cofactor>
</comment>
<evidence type="ECO:0000256" key="4">
    <source>
        <dbReference type="ARBA" id="ARBA00022801"/>
    </source>
</evidence>
<protein>
    <submittedName>
        <fullName evidence="9">NUDIX hydrolase</fullName>
    </submittedName>
</protein>
<keyword evidence="10" id="KW-1185">Reference proteome</keyword>
<feature type="domain" description="Nudix hydrolase" evidence="8">
    <location>
        <begin position="34"/>
        <end position="223"/>
    </location>
</feature>
<evidence type="ECO:0000256" key="2">
    <source>
        <dbReference type="ARBA" id="ARBA00001946"/>
    </source>
</evidence>
<dbReference type="PROSITE" id="PS51462">
    <property type="entry name" value="NUDIX"/>
    <property type="match status" value="1"/>
</dbReference>
<feature type="compositionally biased region" description="Basic and acidic residues" evidence="7">
    <location>
        <begin position="18"/>
        <end position="32"/>
    </location>
</feature>
<dbReference type="EMBL" id="BSNK01000001">
    <property type="protein sequence ID" value="GLQ22892.1"/>
    <property type="molecule type" value="Genomic_DNA"/>
</dbReference>
<accession>A0ABQ5V7A5</accession>
<keyword evidence="4 9" id="KW-0378">Hydrolase</keyword>
<comment type="caution">
    <text evidence="9">The sequence shown here is derived from an EMBL/GenBank/DDBJ whole genome shotgun (WGS) entry which is preliminary data.</text>
</comment>
<evidence type="ECO:0000256" key="1">
    <source>
        <dbReference type="ARBA" id="ARBA00001936"/>
    </source>
</evidence>
<comment type="cofactor">
    <cofactor evidence="1">
        <name>Mn(2+)</name>
        <dbReference type="ChEBI" id="CHEBI:29035"/>
    </cofactor>
</comment>
<reference evidence="9" key="1">
    <citation type="journal article" date="2014" name="Int. J. Syst. Evol. Microbiol.">
        <title>Complete genome of a new Firmicutes species belonging to the dominant human colonic microbiota ('Ruminococcus bicirculans') reveals two chromosomes and a selective capacity to utilize plant glucans.</title>
        <authorList>
            <consortium name="NISC Comparative Sequencing Program"/>
            <person name="Wegmann U."/>
            <person name="Louis P."/>
            <person name="Goesmann A."/>
            <person name="Henrissat B."/>
            <person name="Duncan S.H."/>
            <person name="Flint H.J."/>
        </authorList>
    </citation>
    <scope>NUCLEOTIDE SEQUENCE</scope>
    <source>
        <strain evidence="9">NBRC 108219</strain>
    </source>
</reference>
<dbReference type="Proteomes" id="UP001161391">
    <property type="component" value="Unassembled WGS sequence"/>
</dbReference>
<dbReference type="GO" id="GO:0016787">
    <property type="term" value="F:hydrolase activity"/>
    <property type="evidence" value="ECO:0007669"/>
    <property type="project" value="UniProtKB-KW"/>
</dbReference>
<evidence type="ECO:0000259" key="8">
    <source>
        <dbReference type="PROSITE" id="PS51462"/>
    </source>
</evidence>
<keyword evidence="3" id="KW-0479">Metal-binding</keyword>
<evidence type="ECO:0000256" key="6">
    <source>
        <dbReference type="ARBA" id="ARBA00023211"/>
    </source>
</evidence>
<organism evidence="9 10">
    <name type="scientific">Algimonas ampicilliniresistens</name>
    <dbReference type="NCBI Taxonomy" id="1298735"/>
    <lineage>
        <taxon>Bacteria</taxon>
        <taxon>Pseudomonadati</taxon>
        <taxon>Pseudomonadota</taxon>
        <taxon>Alphaproteobacteria</taxon>
        <taxon>Maricaulales</taxon>
        <taxon>Robiginitomaculaceae</taxon>
        <taxon>Algimonas</taxon>
    </lineage>
</organism>
<evidence type="ECO:0000313" key="10">
    <source>
        <dbReference type="Proteomes" id="UP001161391"/>
    </source>
</evidence>
<sequence>MTRADPMKPSKVSGMHLTDTERSARKQLDKAPKPRIAATVVLTIGDPRNPKILMGQRSSRHDFMPSVYVFPGGRVDRIDSFAPYAGDLSPRTERVLEAAVSPRKARAIALSCIRETYEETGLMIGDSAPKQIRNMKNPTYDAFRKAGLLPDIANLEVFGRAITPPHRHKRFDAWFFHRHLGDVAPPEVSDSHELLNVGWFDLDEITTLKLQRATVMMMDVFKDYVRRPTPEPGIFFSRAVRGTFRQEAFP</sequence>
<gene>
    <name evidence="9" type="ORF">GCM10007853_07660</name>
</gene>
<evidence type="ECO:0000256" key="3">
    <source>
        <dbReference type="ARBA" id="ARBA00022723"/>
    </source>
</evidence>
<proteinExistence type="predicted"/>
<evidence type="ECO:0000256" key="5">
    <source>
        <dbReference type="ARBA" id="ARBA00022842"/>
    </source>
</evidence>
<dbReference type="InterPro" id="IPR039121">
    <property type="entry name" value="NUDT19"/>
</dbReference>
<dbReference type="InterPro" id="IPR000086">
    <property type="entry name" value="NUDIX_hydrolase_dom"/>
</dbReference>
<evidence type="ECO:0000313" key="9">
    <source>
        <dbReference type="EMBL" id="GLQ22892.1"/>
    </source>
</evidence>
<dbReference type="RefSeq" id="WP_284387735.1">
    <property type="nucleotide sequence ID" value="NZ_BSNK01000001.1"/>
</dbReference>
<dbReference type="Gene3D" id="3.90.79.10">
    <property type="entry name" value="Nucleoside Triphosphate Pyrophosphohydrolase"/>
    <property type="match status" value="1"/>
</dbReference>
<keyword evidence="5" id="KW-0460">Magnesium</keyword>
<dbReference type="InterPro" id="IPR015797">
    <property type="entry name" value="NUDIX_hydrolase-like_dom_sf"/>
</dbReference>
<reference evidence="9" key="2">
    <citation type="submission" date="2023-01" db="EMBL/GenBank/DDBJ databases">
        <title>Draft genome sequence of Algimonas ampicilliniresistens strain NBRC 108219.</title>
        <authorList>
            <person name="Sun Q."/>
            <person name="Mori K."/>
        </authorList>
    </citation>
    <scope>NUCLEOTIDE SEQUENCE</scope>
    <source>
        <strain evidence="9">NBRC 108219</strain>
    </source>
</reference>
<dbReference type="SUPFAM" id="SSF55811">
    <property type="entry name" value="Nudix"/>
    <property type="match status" value="1"/>
</dbReference>
<name>A0ABQ5V7A5_9PROT</name>
<dbReference type="PANTHER" id="PTHR12318">
    <property type="entry name" value="TESTOSTERONE-REGULATED PROTEIN RP2"/>
    <property type="match status" value="1"/>
</dbReference>
<dbReference type="PANTHER" id="PTHR12318:SF0">
    <property type="entry name" value="ACYL-COENZYME A DIPHOSPHATASE NUDT19"/>
    <property type="match status" value="1"/>
</dbReference>
<keyword evidence="6" id="KW-0464">Manganese</keyword>
<feature type="region of interest" description="Disordered" evidence="7">
    <location>
        <begin position="1"/>
        <end position="32"/>
    </location>
</feature>
<evidence type="ECO:0000256" key="7">
    <source>
        <dbReference type="SAM" id="MobiDB-lite"/>
    </source>
</evidence>
<dbReference type="CDD" id="cd18870">
    <property type="entry name" value="NUDIX_AcylCoAdiphos_Nudt19"/>
    <property type="match status" value="1"/>
</dbReference>